<evidence type="ECO:0000313" key="1">
    <source>
        <dbReference type="EMBL" id="KAK0062821.1"/>
    </source>
</evidence>
<comment type="caution">
    <text evidence="1">The sequence shown here is derived from an EMBL/GenBank/DDBJ whole genome shotgun (WGS) entry which is preliminary data.</text>
</comment>
<dbReference type="Proteomes" id="UP001233172">
    <property type="component" value="Unassembled WGS sequence"/>
</dbReference>
<keyword evidence="2" id="KW-1185">Reference proteome</keyword>
<reference evidence="1" key="2">
    <citation type="submission" date="2023-04" db="EMBL/GenBank/DDBJ databases">
        <authorList>
            <person name="Bu L."/>
            <person name="Lu L."/>
            <person name="Laidemitt M.R."/>
            <person name="Zhang S.M."/>
            <person name="Mutuku M."/>
            <person name="Mkoji G."/>
            <person name="Steinauer M."/>
            <person name="Loker E.S."/>
        </authorList>
    </citation>
    <scope>NUCLEOTIDE SEQUENCE</scope>
    <source>
        <strain evidence="1">KasaAsao</strain>
        <tissue evidence="1">Whole Snail</tissue>
    </source>
</reference>
<protein>
    <submittedName>
        <fullName evidence="1">Uncharacterized protein</fullName>
    </submittedName>
</protein>
<organism evidence="1 2">
    <name type="scientific">Biomphalaria pfeifferi</name>
    <name type="common">Bloodfluke planorb</name>
    <name type="synonym">Freshwater snail</name>
    <dbReference type="NCBI Taxonomy" id="112525"/>
    <lineage>
        <taxon>Eukaryota</taxon>
        <taxon>Metazoa</taxon>
        <taxon>Spiralia</taxon>
        <taxon>Lophotrochozoa</taxon>
        <taxon>Mollusca</taxon>
        <taxon>Gastropoda</taxon>
        <taxon>Heterobranchia</taxon>
        <taxon>Euthyneura</taxon>
        <taxon>Panpulmonata</taxon>
        <taxon>Hygrophila</taxon>
        <taxon>Lymnaeoidea</taxon>
        <taxon>Planorbidae</taxon>
        <taxon>Biomphalaria</taxon>
    </lineage>
</organism>
<dbReference type="AlphaFoldDB" id="A0AAD8BY47"/>
<reference evidence="1" key="1">
    <citation type="journal article" date="2023" name="PLoS Negl. Trop. Dis.">
        <title>A genome sequence for Biomphalaria pfeifferi, the major vector snail for the human-infecting parasite Schistosoma mansoni.</title>
        <authorList>
            <person name="Bu L."/>
            <person name="Lu L."/>
            <person name="Laidemitt M.R."/>
            <person name="Zhang S.M."/>
            <person name="Mutuku M."/>
            <person name="Mkoji G."/>
            <person name="Steinauer M."/>
            <person name="Loker E.S."/>
        </authorList>
    </citation>
    <scope>NUCLEOTIDE SEQUENCE</scope>
    <source>
        <strain evidence="1">KasaAsao</strain>
    </source>
</reference>
<gene>
    <name evidence="1" type="ORF">Bpfe_007541</name>
</gene>
<proteinExistence type="predicted"/>
<sequence>MLYANITDDLSLLEEQMKKLEDKAMGTVAGAKRETRYTKDETFVSDEGPGRTVLEKGSNLVDTEPALLGSMFPSFHRAMR</sequence>
<accession>A0AAD8BY47</accession>
<dbReference type="EMBL" id="JASAOG010000023">
    <property type="protein sequence ID" value="KAK0062821.1"/>
    <property type="molecule type" value="Genomic_DNA"/>
</dbReference>
<name>A0AAD8BY47_BIOPF</name>
<evidence type="ECO:0000313" key="2">
    <source>
        <dbReference type="Proteomes" id="UP001233172"/>
    </source>
</evidence>